<feature type="region of interest" description="Disordered" evidence="2">
    <location>
        <begin position="441"/>
        <end position="492"/>
    </location>
</feature>
<dbReference type="InterPro" id="IPR000297">
    <property type="entry name" value="PPIase_PpiC"/>
</dbReference>
<dbReference type="InterPro" id="IPR027304">
    <property type="entry name" value="Trigger_fact/SurA_dom_sf"/>
</dbReference>
<name>A0A831X7J4_9BACT</name>
<dbReference type="PANTHER" id="PTHR47245">
    <property type="entry name" value="PEPTIDYLPROLYL ISOMERASE"/>
    <property type="match status" value="1"/>
</dbReference>
<protein>
    <submittedName>
        <fullName evidence="5">Post-translocation molecular chaperone</fullName>
    </submittedName>
</protein>
<gene>
    <name evidence="5" type="ORF">ENP34_07430</name>
</gene>
<dbReference type="SUPFAM" id="SSF54534">
    <property type="entry name" value="FKBP-like"/>
    <property type="match status" value="1"/>
</dbReference>
<sequence>MREHVRRWLRWPARPAAPGRRLSRREREQLQQRIVIAVAAVAIVFVLLLLGVGAVYQYLYLPRQVLVVVNGEEITRQDYWKVRRLELLNQISQYRQLATLTTGQQSVQYQQLADQAEQQLPTVEEDPVNESTLDQMIDNLIVVQRASELGVSVTDAELDEYLTQLFAPGPLASPTPTLGIDPTAAAWATATATASITPTPTPEPTPASAETPTGTTTPAIEPTVELQTPAPATPTPAQTPGGATETPSPAASPTPTIMPTATLSPGDLRATATASIGEYQRQVLERAGMSLTDFRRLFVRPLLTREKIQRVLEEQIPLRAEQVHAAHILLATEDAARSTVEELRGGADFAEIARQRSIDSTTAPNGGDLGWFPRGYMPEAFDAAAFSLQPGEISDPVKTQYGWHIITVIERENDRPLTVEMLQAMRQRAFNSWLEKQRESSEISWRAGLQPMPTPETPPFMPPPNAPPTPTPVPTPTPATPEEPTPAASPTP</sequence>
<organism evidence="5">
    <name type="scientific">Thermorudis peleae</name>
    <dbReference type="NCBI Taxonomy" id="1382356"/>
    <lineage>
        <taxon>Bacteria</taxon>
        <taxon>Pseudomonadati</taxon>
        <taxon>Thermomicrobiota</taxon>
        <taxon>Thermomicrobia</taxon>
        <taxon>Thermomicrobia incertae sedis</taxon>
        <taxon>Thermorudis</taxon>
    </lineage>
</organism>
<evidence type="ECO:0000256" key="3">
    <source>
        <dbReference type="SAM" id="Phobius"/>
    </source>
</evidence>
<dbReference type="Gene3D" id="3.10.50.40">
    <property type="match status" value="1"/>
</dbReference>
<proteinExistence type="predicted"/>
<dbReference type="InterPro" id="IPR046357">
    <property type="entry name" value="PPIase_dom_sf"/>
</dbReference>
<feature type="region of interest" description="Disordered" evidence="2">
    <location>
        <begin position="195"/>
        <end position="265"/>
    </location>
</feature>
<dbReference type="PROSITE" id="PS50198">
    <property type="entry name" value="PPIC_PPIASE_2"/>
    <property type="match status" value="1"/>
</dbReference>
<dbReference type="SUPFAM" id="SSF109998">
    <property type="entry name" value="Triger factor/SurA peptide-binding domain-like"/>
    <property type="match status" value="1"/>
</dbReference>
<dbReference type="AlphaFoldDB" id="A0A831X7J4"/>
<evidence type="ECO:0000256" key="1">
    <source>
        <dbReference type="PROSITE-ProRule" id="PRU00278"/>
    </source>
</evidence>
<feature type="compositionally biased region" description="Pro residues" evidence="2">
    <location>
        <begin position="452"/>
        <end position="492"/>
    </location>
</feature>
<dbReference type="Gene3D" id="1.10.4030.10">
    <property type="entry name" value="Porin chaperone SurA, peptide-binding domain"/>
    <property type="match status" value="1"/>
</dbReference>
<dbReference type="EMBL" id="DSIY01000180">
    <property type="protein sequence ID" value="HEG91257.1"/>
    <property type="molecule type" value="Genomic_DNA"/>
</dbReference>
<comment type="caution">
    <text evidence="5">The sequence shown here is derived from an EMBL/GenBank/DDBJ whole genome shotgun (WGS) entry which is preliminary data.</text>
</comment>
<keyword evidence="1" id="KW-0413">Isomerase</keyword>
<feature type="domain" description="PpiC" evidence="4">
    <location>
        <begin position="320"/>
        <end position="410"/>
    </location>
</feature>
<keyword evidence="3" id="KW-0812">Transmembrane</keyword>
<reference evidence="5" key="1">
    <citation type="journal article" date="2020" name="mSystems">
        <title>Genome- and Community-Level Interaction Insights into Carbon Utilization and Element Cycling Functions of Hydrothermarchaeota in Hydrothermal Sediment.</title>
        <authorList>
            <person name="Zhou Z."/>
            <person name="Liu Y."/>
            <person name="Xu W."/>
            <person name="Pan J."/>
            <person name="Luo Z.H."/>
            <person name="Li M."/>
        </authorList>
    </citation>
    <scope>NUCLEOTIDE SEQUENCE [LARGE SCALE GENOMIC DNA]</scope>
    <source>
        <strain evidence="5">SpSt-210</strain>
    </source>
</reference>
<evidence type="ECO:0000313" key="5">
    <source>
        <dbReference type="EMBL" id="HEG91257.1"/>
    </source>
</evidence>
<dbReference type="Pfam" id="PF00639">
    <property type="entry name" value="Rotamase"/>
    <property type="match status" value="1"/>
</dbReference>
<keyword evidence="1" id="KW-0697">Rotamase</keyword>
<feature type="transmembrane region" description="Helical" evidence="3">
    <location>
        <begin position="34"/>
        <end position="59"/>
    </location>
</feature>
<accession>A0A831X7J4</accession>
<keyword evidence="3" id="KW-0472">Membrane</keyword>
<dbReference type="Pfam" id="PF13623">
    <property type="entry name" value="SurA_N_2"/>
    <property type="match status" value="1"/>
</dbReference>
<evidence type="ECO:0000259" key="4">
    <source>
        <dbReference type="PROSITE" id="PS50198"/>
    </source>
</evidence>
<dbReference type="InterPro" id="IPR050245">
    <property type="entry name" value="PrsA_foldase"/>
</dbReference>
<evidence type="ECO:0000256" key="2">
    <source>
        <dbReference type="SAM" id="MobiDB-lite"/>
    </source>
</evidence>
<feature type="compositionally biased region" description="Low complexity" evidence="2">
    <location>
        <begin position="206"/>
        <end position="262"/>
    </location>
</feature>
<dbReference type="GO" id="GO:0003755">
    <property type="term" value="F:peptidyl-prolyl cis-trans isomerase activity"/>
    <property type="evidence" value="ECO:0007669"/>
    <property type="project" value="UniProtKB-KW"/>
</dbReference>
<dbReference type="PANTHER" id="PTHR47245:SF2">
    <property type="entry name" value="PEPTIDYL-PROLYL CIS-TRANS ISOMERASE HP_0175-RELATED"/>
    <property type="match status" value="1"/>
</dbReference>
<keyword evidence="3" id="KW-1133">Transmembrane helix</keyword>